<dbReference type="EMBL" id="CP048222">
    <property type="protein sequence ID" value="QHT68700.1"/>
    <property type="molecule type" value="Genomic_DNA"/>
</dbReference>
<proteinExistence type="predicted"/>
<keyword evidence="4" id="KW-1185">Reference proteome</keyword>
<organism evidence="3 4">
    <name type="scientific">Rhodocytophaga rosea</name>
    <dbReference type="NCBI Taxonomy" id="2704465"/>
    <lineage>
        <taxon>Bacteria</taxon>
        <taxon>Pseudomonadati</taxon>
        <taxon>Bacteroidota</taxon>
        <taxon>Cytophagia</taxon>
        <taxon>Cytophagales</taxon>
        <taxon>Rhodocytophagaceae</taxon>
        <taxon>Rhodocytophaga</taxon>
    </lineage>
</organism>
<accession>A0A6C0GM39</accession>
<evidence type="ECO:0000313" key="3">
    <source>
        <dbReference type="EMBL" id="QHT68700.1"/>
    </source>
</evidence>
<dbReference type="SUPFAM" id="SSF52540">
    <property type="entry name" value="P-loop containing nucleoside triphosphate hydrolases"/>
    <property type="match status" value="1"/>
</dbReference>
<keyword evidence="1" id="KW-0175">Coiled coil</keyword>
<dbReference type="PANTHER" id="PTHR32114">
    <property type="entry name" value="ABC TRANSPORTER ABCH.3"/>
    <property type="match status" value="1"/>
</dbReference>
<protein>
    <submittedName>
        <fullName evidence="3">AAA family ATPase</fullName>
    </submittedName>
</protein>
<feature type="coiled-coil region" evidence="1">
    <location>
        <begin position="242"/>
        <end position="276"/>
    </location>
</feature>
<dbReference type="Gene3D" id="3.40.50.300">
    <property type="entry name" value="P-loop containing nucleotide triphosphate hydrolases"/>
    <property type="match status" value="1"/>
</dbReference>
<dbReference type="AlphaFoldDB" id="A0A6C0GM39"/>
<dbReference type="RefSeq" id="WP_162444708.1">
    <property type="nucleotide sequence ID" value="NZ_CP048222.1"/>
</dbReference>
<dbReference type="InterPro" id="IPR027417">
    <property type="entry name" value="P-loop_NTPase"/>
</dbReference>
<dbReference type="InterPro" id="IPR038729">
    <property type="entry name" value="Rad50/SbcC_AAA"/>
</dbReference>
<dbReference type="GO" id="GO:0006302">
    <property type="term" value="P:double-strand break repair"/>
    <property type="evidence" value="ECO:0007669"/>
    <property type="project" value="InterPro"/>
</dbReference>
<feature type="domain" description="Rad50/SbcC-type AAA" evidence="2">
    <location>
        <begin position="7"/>
        <end position="263"/>
    </location>
</feature>
<dbReference type="KEGG" id="rhoz:GXP67_19655"/>
<gene>
    <name evidence="3" type="ORF">GXP67_19655</name>
</gene>
<dbReference type="GO" id="GO:0016887">
    <property type="term" value="F:ATP hydrolysis activity"/>
    <property type="evidence" value="ECO:0007669"/>
    <property type="project" value="InterPro"/>
</dbReference>
<name>A0A6C0GM39_9BACT</name>
<dbReference type="Pfam" id="PF13476">
    <property type="entry name" value="AAA_23"/>
    <property type="match status" value="1"/>
</dbReference>
<dbReference type="Proteomes" id="UP000480178">
    <property type="component" value="Chromosome"/>
</dbReference>
<sequence>MSTIINSISLCNFYNYYGDYDKNIYEFNAGLNIIVADNGAGKSKLFNGFSWILNDKVFDSDSKEYANIENSMVKMISDKAKDETQVDEEVKCGVKINFSDDKYEYQVEKSLWGKRIAERSVTNTENWICNHSDTKVFVKDKMLLDFRSIYDRDEKKQIINKLIRPEFRQYALLQGEEVDKIIDFSKTESLKKAIDTLSNISKIDSLITLSKYLAEKGEEDLIKAKKQQAKDKDEFDKRVRERESINKNLNQRRIELQKAQEELFKAKEERDQLINFISNAQGRQEIRNNQRIIKSKLTEINNTQSDFLNNLTDKFFDERSAWLLYNTKENGEKFLRLRERYLDKRKEKRIINNIRKGDKSFLTRLPEGSPDSYSLQKMLENEECFVCGRDAKKNSEPWQHIYKVLEAHTKPKDINLEAKHDFTSFLDHLMLYSQSYYNQINRIEDDIKDDRKKDYQYRAQKLELQSKLEQLENERIGLIGSNDEDDQVVINRYGGAERRIQKYEGDIVRLETDIERLTIDLENKNKEIDELSAAKLKNTLLEREDIMKDIYRIAINTKERIFDKIIQKLETSANLYFKELTRENSVDGGIIRIIRYPGDTFAIEIRDQEDNKIFGLSEGFQRMKKLAVIMAIISSSDRGKMDYPLIADAPLSAFGKGFIRGFFDKVPEVFHQSIVMVKDLYDRNTTNRLNDVGEDILEKVKINPGSFHLNEIDKNQPQLKRTTQILRY</sequence>
<evidence type="ECO:0000313" key="4">
    <source>
        <dbReference type="Proteomes" id="UP000480178"/>
    </source>
</evidence>
<dbReference type="PANTHER" id="PTHR32114:SF2">
    <property type="entry name" value="ABC TRANSPORTER ABCH.3"/>
    <property type="match status" value="1"/>
</dbReference>
<reference evidence="3 4" key="1">
    <citation type="submission" date="2020-01" db="EMBL/GenBank/DDBJ databases">
        <authorList>
            <person name="Kim M.K."/>
        </authorList>
    </citation>
    <scope>NUCLEOTIDE SEQUENCE [LARGE SCALE GENOMIC DNA]</scope>
    <source>
        <strain evidence="3 4">172606-1</strain>
    </source>
</reference>
<evidence type="ECO:0000256" key="1">
    <source>
        <dbReference type="SAM" id="Coils"/>
    </source>
</evidence>
<evidence type="ECO:0000259" key="2">
    <source>
        <dbReference type="Pfam" id="PF13476"/>
    </source>
</evidence>
<feature type="coiled-coil region" evidence="1">
    <location>
        <begin position="454"/>
        <end position="544"/>
    </location>
</feature>